<proteinExistence type="predicted"/>
<sequence>MSSSFIIFVLRSHNAFNKMPKRKIKQLFCMLIVIYCK</sequence>
<organism evidence="1 2">
    <name type="scientific">Yersinia pestis PY-08</name>
    <dbReference type="NCBI Taxonomy" id="992134"/>
    <lineage>
        <taxon>Bacteria</taxon>
        <taxon>Pseudomonadati</taxon>
        <taxon>Pseudomonadota</taxon>
        <taxon>Gammaproteobacteria</taxon>
        <taxon>Enterobacterales</taxon>
        <taxon>Yersiniaceae</taxon>
        <taxon>Yersinia</taxon>
    </lineage>
</organism>
<dbReference type="Proteomes" id="UP000003231">
    <property type="component" value="Unassembled WGS sequence"/>
</dbReference>
<accession>A0AB72ZNB7</accession>
<reference evidence="1 2" key="1">
    <citation type="submission" date="2012-05" db="EMBL/GenBank/DDBJ databases">
        <title>Genome sequence of Yersinia Pestis PY-08.</title>
        <authorList>
            <person name="Santana-Cruz I."/>
            <person name="Sengamalay N."/>
            <person name="McCracken C."/>
            <person name="Daugherty S.C."/>
            <person name="Maroo A."/>
            <person name="Vara P.G."/>
            <person name="Tallon L.J."/>
            <person name="Sadzewicz L."/>
            <person name="Vinetz J.M."/>
            <person name="Cespedes Zambrano M.J."/>
            <person name="Fraser-Liggett C.M."/>
            <person name="Tettelin H."/>
        </authorList>
    </citation>
    <scope>NUCLEOTIDE SEQUENCE [LARGE SCALE GENOMIC DNA]</scope>
    <source>
        <strain evidence="1 2">PY-08</strain>
    </source>
</reference>
<comment type="caution">
    <text evidence="1">The sequence shown here is derived from an EMBL/GenBank/DDBJ whole genome shotgun (WGS) entry which is preliminary data.</text>
</comment>
<name>A0AB72ZNB7_YERPE</name>
<evidence type="ECO:0000313" key="1">
    <source>
        <dbReference type="EMBL" id="EIR22864.1"/>
    </source>
</evidence>
<protein>
    <submittedName>
        <fullName evidence="1">Uncharacterized protein</fullName>
    </submittedName>
</protein>
<dbReference type="AlphaFoldDB" id="A0AB72ZNB7"/>
<evidence type="ECO:0000313" key="2">
    <source>
        <dbReference type="Proteomes" id="UP000003231"/>
    </source>
</evidence>
<dbReference type="EMBL" id="AKRT01000132">
    <property type="protein sequence ID" value="EIR22864.1"/>
    <property type="molecule type" value="Genomic_DNA"/>
</dbReference>
<gene>
    <name evidence="1" type="ORF">YPPY08_1028</name>
</gene>